<name>A0A9Q8QD84_9HYPO</name>
<dbReference type="GeneID" id="72065460"/>
<accession>A0A9Q8QD84</accession>
<organism evidence="1 2">
    <name type="scientific">Purpureocillium takamizusanense</name>
    <dbReference type="NCBI Taxonomy" id="2060973"/>
    <lineage>
        <taxon>Eukaryota</taxon>
        <taxon>Fungi</taxon>
        <taxon>Dikarya</taxon>
        <taxon>Ascomycota</taxon>
        <taxon>Pezizomycotina</taxon>
        <taxon>Sordariomycetes</taxon>
        <taxon>Hypocreomycetidae</taxon>
        <taxon>Hypocreales</taxon>
        <taxon>Ophiocordycipitaceae</taxon>
        <taxon>Purpureocillium</taxon>
    </lineage>
</organism>
<reference evidence="1" key="1">
    <citation type="submission" date="2021-11" db="EMBL/GenBank/DDBJ databases">
        <title>Purpureocillium_takamizusanense_genome.</title>
        <authorList>
            <person name="Nguyen N.-H."/>
        </authorList>
    </citation>
    <scope>NUCLEOTIDE SEQUENCE</scope>
    <source>
        <strain evidence="1">PT3</strain>
    </source>
</reference>
<sequence>MPPITVLPCGVSVPVLPSPLLVSVVPTVARHLLHPTAGLMKHARQTACIQRIYDKFTQTIRAPPLRRGGVVWVLLPFSRDTTDTGFATESHTACTRAQNTNNNKGQ</sequence>
<dbReference type="Proteomes" id="UP000829364">
    <property type="component" value="Chromosome 2"/>
</dbReference>
<evidence type="ECO:0000313" key="1">
    <source>
        <dbReference type="EMBL" id="UNI17127.1"/>
    </source>
</evidence>
<dbReference type="AlphaFoldDB" id="A0A9Q8QD84"/>
<dbReference type="RefSeq" id="XP_047840608.1">
    <property type="nucleotide sequence ID" value="XM_047984634.1"/>
</dbReference>
<proteinExistence type="predicted"/>
<gene>
    <name evidence="1" type="ORF">JDV02_003503</name>
</gene>
<protein>
    <submittedName>
        <fullName evidence="1">Uncharacterized protein</fullName>
    </submittedName>
</protein>
<evidence type="ECO:0000313" key="2">
    <source>
        <dbReference type="Proteomes" id="UP000829364"/>
    </source>
</evidence>
<dbReference type="KEGG" id="ptkz:JDV02_003503"/>
<keyword evidence="2" id="KW-1185">Reference proteome</keyword>
<dbReference type="EMBL" id="CP086355">
    <property type="protein sequence ID" value="UNI17127.1"/>
    <property type="molecule type" value="Genomic_DNA"/>
</dbReference>